<evidence type="ECO:0000313" key="1">
    <source>
        <dbReference type="EMBL" id="KAI0522488.1"/>
    </source>
</evidence>
<accession>A0A8T3BXJ5</accession>
<dbReference type="EMBL" id="JAGYWB010000005">
    <property type="protein sequence ID" value="KAI0522488.1"/>
    <property type="molecule type" value="Genomic_DNA"/>
</dbReference>
<dbReference type="SMR" id="A0A8T3BXJ5"/>
<evidence type="ECO:0000313" key="2">
    <source>
        <dbReference type="Proteomes" id="UP000829196"/>
    </source>
</evidence>
<dbReference type="AlphaFoldDB" id="A0A8T3BXJ5"/>
<proteinExistence type="predicted"/>
<comment type="caution">
    <text evidence="1">The sequence shown here is derived from an EMBL/GenBank/DDBJ whole genome shotgun (WGS) entry which is preliminary data.</text>
</comment>
<reference evidence="1" key="1">
    <citation type="journal article" date="2022" name="Front. Genet.">
        <title>Chromosome-Scale Assembly of the Dendrobium nobile Genome Provides Insights Into the Molecular Mechanism of the Biosynthesis of the Medicinal Active Ingredient of Dendrobium.</title>
        <authorList>
            <person name="Xu Q."/>
            <person name="Niu S.-C."/>
            <person name="Li K.-L."/>
            <person name="Zheng P.-J."/>
            <person name="Zhang X.-J."/>
            <person name="Jia Y."/>
            <person name="Liu Y."/>
            <person name="Niu Y.-X."/>
            <person name="Yu L.-H."/>
            <person name="Chen D.-F."/>
            <person name="Zhang G.-Q."/>
        </authorList>
    </citation>
    <scope>NUCLEOTIDE SEQUENCE</scope>
    <source>
        <tissue evidence="1">Leaf</tissue>
    </source>
</reference>
<keyword evidence="2" id="KW-1185">Reference proteome</keyword>
<name>A0A8T3BXJ5_DENNO</name>
<organism evidence="1 2">
    <name type="scientific">Dendrobium nobile</name>
    <name type="common">Orchid</name>
    <dbReference type="NCBI Taxonomy" id="94219"/>
    <lineage>
        <taxon>Eukaryota</taxon>
        <taxon>Viridiplantae</taxon>
        <taxon>Streptophyta</taxon>
        <taxon>Embryophyta</taxon>
        <taxon>Tracheophyta</taxon>
        <taxon>Spermatophyta</taxon>
        <taxon>Magnoliopsida</taxon>
        <taxon>Liliopsida</taxon>
        <taxon>Asparagales</taxon>
        <taxon>Orchidaceae</taxon>
        <taxon>Epidendroideae</taxon>
        <taxon>Malaxideae</taxon>
        <taxon>Dendrobiinae</taxon>
        <taxon>Dendrobium</taxon>
    </lineage>
</organism>
<protein>
    <submittedName>
        <fullName evidence="1">Uncharacterized protein</fullName>
    </submittedName>
</protein>
<gene>
    <name evidence="1" type="ORF">KFK09_004867</name>
</gene>
<sequence>MIDDEAAAVHPPQVTNALASARSVVTPLGGTEIRRMAILPPNEPASGALLQSVARTTISSSSPWFGWVSTACSPRDQITTHAQAILRRGREEDNRAENKLTQLASSSSMGRNEGVQTINFDASEGKVTCGFMTPIRKASTPSAICVSLEQPVRIA</sequence>
<dbReference type="Proteomes" id="UP000829196">
    <property type="component" value="Unassembled WGS sequence"/>
</dbReference>